<dbReference type="PANTHER" id="PTHR22773">
    <property type="entry name" value="NADH DEHYDROGENASE"/>
    <property type="match status" value="1"/>
</dbReference>
<reference evidence="12 13" key="3">
    <citation type="submission" date="2014-12" db="EMBL/GenBank/DDBJ databases">
        <authorList>
            <person name="Jaenicke S."/>
        </authorList>
    </citation>
    <scope>NUCLEOTIDE SEQUENCE [LARGE SCALE GENOMIC DNA]</scope>
</reference>
<keyword evidence="5" id="KW-0874">Quinone</keyword>
<dbReference type="GO" id="GO:0012505">
    <property type="term" value="C:endomembrane system"/>
    <property type="evidence" value="ECO:0007669"/>
    <property type="project" value="UniProtKB-SubCell"/>
</dbReference>
<feature type="transmembrane region" description="Helical" evidence="5">
    <location>
        <begin position="16"/>
        <end position="36"/>
    </location>
</feature>
<keyword evidence="5 8" id="KW-0830">Ubiquinone</keyword>
<feature type="domain" description="NADH:quinone oxidoreductase/Mrp antiporter transmembrane" evidence="7">
    <location>
        <begin position="128"/>
        <end position="425"/>
    </location>
</feature>
<dbReference type="InterPro" id="IPR010096">
    <property type="entry name" value="NADH-Q_OxRdtase_suN/2"/>
</dbReference>
<feature type="transmembrane region" description="Helical" evidence="5">
    <location>
        <begin position="280"/>
        <end position="299"/>
    </location>
</feature>
<evidence type="ECO:0000256" key="4">
    <source>
        <dbReference type="ARBA" id="ARBA00023136"/>
    </source>
</evidence>
<organism evidence="8 11">
    <name type="scientific">Helicobacter ailurogastricus</name>
    <dbReference type="NCBI Taxonomy" id="1578720"/>
    <lineage>
        <taxon>Bacteria</taxon>
        <taxon>Pseudomonadati</taxon>
        <taxon>Campylobacterota</taxon>
        <taxon>Epsilonproteobacteria</taxon>
        <taxon>Campylobacterales</taxon>
        <taxon>Helicobacteraceae</taxon>
        <taxon>Helicobacter</taxon>
    </lineage>
</organism>
<comment type="function">
    <text evidence="5">NDH-1 shuttles electrons from NADH, via FMN and iron-sulfur (Fe-S) centers, to quinones in the respiratory chain. The immediate electron acceptor for the enzyme in this species is believed to be ubiquinone. Couples the redox reaction to proton translocation (for every two electrons transferred, four hydrogen ions are translocated across the cytoplasmic membrane), and thus conserves the redox energy in a proton gradient.</text>
</comment>
<feature type="transmembrane region" description="Helical" evidence="5">
    <location>
        <begin position="132"/>
        <end position="151"/>
    </location>
</feature>
<keyword evidence="5" id="KW-0813">Transport</keyword>
<dbReference type="GO" id="GO:0050136">
    <property type="term" value="F:NADH dehydrogenase (quinone) (non-electrogenic) activity"/>
    <property type="evidence" value="ECO:0007669"/>
    <property type="project" value="UniProtKB-UniRule"/>
</dbReference>
<comment type="subunit">
    <text evidence="5">NDH-1 is composed of 14 different subunits. Subunits NuoA, H, J, K, L, M, N constitute the membrane sector of the complex.</text>
</comment>
<dbReference type="HAMAP" id="MF_00445">
    <property type="entry name" value="NDH1_NuoN_1"/>
    <property type="match status" value="1"/>
</dbReference>
<feature type="transmembrane region" description="Helical" evidence="5">
    <location>
        <begin position="163"/>
        <end position="188"/>
    </location>
</feature>
<keyword evidence="5" id="KW-1278">Translocase</keyword>
<feature type="transmembrane region" description="Helical" evidence="5">
    <location>
        <begin position="456"/>
        <end position="479"/>
    </location>
</feature>
<evidence type="ECO:0000259" key="7">
    <source>
        <dbReference type="Pfam" id="PF00361"/>
    </source>
</evidence>
<feature type="transmembrane region" description="Helical" evidence="5">
    <location>
        <begin position="377"/>
        <end position="395"/>
    </location>
</feature>
<proteinExistence type="inferred from homology"/>
<dbReference type="EMBL" id="CDMH01000005">
    <property type="protein sequence ID" value="CRF41933.1"/>
    <property type="molecule type" value="Genomic_DNA"/>
</dbReference>
<dbReference type="RefSeq" id="WP_053940624.1">
    <property type="nucleotide sequence ID" value="NZ_BSCV01000019.1"/>
</dbReference>
<dbReference type="GO" id="GO:0042773">
    <property type="term" value="P:ATP synthesis coupled electron transport"/>
    <property type="evidence" value="ECO:0007669"/>
    <property type="project" value="InterPro"/>
</dbReference>
<evidence type="ECO:0000256" key="5">
    <source>
        <dbReference type="HAMAP-Rule" id="MF_00445"/>
    </source>
</evidence>
<dbReference type="InterPro" id="IPR001750">
    <property type="entry name" value="ND/Mrp_TM"/>
</dbReference>
<dbReference type="Proteomes" id="UP000045175">
    <property type="component" value="Unassembled WGS sequence"/>
</dbReference>
<evidence type="ECO:0000313" key="12">
    <source>
        <dbReference type="Proteomes" id="UP000041394"/>
    </source>
</evidence>
<sequence>MNPLISSLMPELDLQTLMPLFMSVGGGIFLLLLNVGRGFSKSLSVAIAGLILAFSVLWIAFYNPPTDSIGDFLTDGASLSGQLFIALASLLLLLLALSKEKFSEFETPEFYPLYLFMVAGFLLMVSTDHLLLILLGLESASLAMCVLMAINHKSTGIEAAIKYFTMSVLAGVFFVLGVALLYLLTGHLDLSAVGDGLRSVFFHHEPKVLPLFFIALACMLGALGFKVSLVPFHTWMPDIYEGNSPVFAGFISIVPKMAGLVVILRVLYAFMNTESFAIENLYTALIALTITIPNAMALLQKDVKRMMAYSSISHTGFALACVLQGAGALFSYWLLFLITNIGAFAILWIITNQEDARQDGYAYPYERFNGLIQTKPLLAILSAIFLCSLAGIPPFSMFWGKVLVLEQVIGQHQVFLPIVMVLNSAVSAVYYLRLLVAMFFKAPSANPPIAANATPAIYAVSTAMAFLCAFSVFVLQFYLNSNQA</sequence>
<evidence type="ECO:0000313" key="9">
    <source>
        <dbReference type="EMBL" id="CRF41933.1"/>
    </source>
</evidence>
<feature type="transmembrane region" description="Helical" evidence="5">
    <location>
        <begin position="110"/>
        <end position="126"/>
    </location>
</feature>
<comment type="subcellular location">
    <subcellularLocation>
        <location evidence="5">Cell membrane</location>
        <topology evidence="5">Multi-pass membrane protein</topology>
    </subcellularLocation>
    <subcellularLocation>
        <location evidence="1">Endomembrane system</location>
        <topology evidence="1">Multi-pass membrane protein</topology>
    </subcellularLocation>
    <subcellularLocation>
        <location evidence="6">Membrane</location>
        <topology evidence="6">Multi-pass membrane protein</topology>
    </subcellularLocation>
</comment>
<accession>A0A0K2X6L2</accession>
<feature type="transmembrane region" description="Helical" evidence="5">
    <location>
        <begin position="246"/>
        <end position="268"/>
    </location>
</feature>
<feature type="transmembrane region" description="Helical" evidence="5">
    <location>
        <begin position="306"/>
        <end position="326"/>
    </location>
</feature>
<name>A0A0K2X6L2_9HELI</name>
<dbReference type="OrthoDB" id="9768329at2"/>
<dbReference type="GO" id="GO:0005886">
    <property type="term" value="C:plasma membrane"/>
    <property type="evidence" value="ECO:0007669"/>
    <property type="project" value="UniProtKB-SubCell"/>
</dbReference>
<dbReference type="GO" id="GO:0008137">
    <property type="term" value="F:NADH dehydrogenase (ubiquinone) activity"/>
    <property type="evidence" value="ECO:0007669"/>
    <property type="project" value="InterPro"/>
</dbReference>
<dbReference type="AlphaFoldDB" id="A0A0K2X6L2"/>
<evidence type="ECO:0000256" key="6">
    <source>
        <dbReference type="RuleBase" id="RU000320"/>
    </source>
</evidence>
<keyword evidence="5" id="KW-1003">Cell membrane</keyword>
<comment type="catalytic activity">
    <reaction evidence="5">
        <text>a quinone + NADH + 5 H(+)(in) = a quinol + NAD(+) + 4 H(+)(out)</text>
        <dbReference type="Rhea" id="RHEA:57888"/>
        <dbReference type="ChEBI" id="CHEBI:15378"/>
        <dbReference type="ChEBI" id="CHEBI:24646"/>
        <dbReference type="ChEBI" id="CHEBI:57540"/>
        <dbReference type="ChEBI" id="CHEBI:57945"/>
        <dbReference type="ChEBI" id="CHEBI:132124"/>
    </reaction>
</comment>
<evidence type="ECO:0000313" key="10">
    <source>
        <dbReference type="EMBL" id="CRF43776.1"/>
    </source>
</evidence>
<feature type="transmembrane region" description="Helical" evidence="5">
    <location>
        <begin position="208"/>
        <end position="225"/>
    </location>
</feature>
<dbReference type="EMBL" id="CDMN01000010">
    <property type="protein sequence ID" value="CRF43776.1"/>
    <property type="molecule type" value="Genomic_DNA"/>
</dbReference>
<dbReference type="GO" id="GO:0048038">
    <property type="term" value="F:quinone binding"/>
    <property type="evidence" value="ECO:0007669"/>
    <property type="project" value="UniProtKB-KW"/>
</dbReference>
<feature type="transmembrane region" description="Helical" evidence="5">
    <location>
        <begin position="332"/>
        <end position="350"/>
    </location>
</feature>
<keyword evidence="5" id="KW-0520">NAD</keyword>
<evidence type="ECO:0000313" key="11">
    <source>
        <dbReference type="Proteomes" id="UP000038622"/>
    </source>
</evidence>
<gene>
    <name evidence="5" type="primary">nuoN</name>
    <name evidence="8" type="ORF">HAL011_10150</name>
    <name evidence="9" type="ORF">HAL013_00800</name>
    <name evidence="10" type="ORF">HAL09_03260</name>
</gene>
<protein>
    <recommendedName>
        <fullName evidence="5">NADH-quinone oxidoreductase subunit N</fullName>
        <ecNumber evidence="5">7.1.1.-</ecNumber>
    </recommendedName>
    <alternativeName>
        <fullName evidence="5">NADH dehydrogenase I subunit N</fullName>
    </alternativeName>
    <alternativeName>
        <fullName evidence="5">NDH-1 subunit N</fullName>
    </alternativeName>
</protein>
<dbReference type="NCBIfam" id="TIGR01770">
    <property type="entry name" value="NDH_I_N"/>
    <property type="match status" value="1"/>
</dbReference>
<evidence type="ECO:0000256" key="1">
    <source>
        <dbReference type="ARBA" id="ARBA00004127"/>
    </source>
</evidence>
<dbReference type="Proteomes" id="UP000038622">
    <property type="component" value="Unassembled WGS sequence"/>
</dbReference>
<keyword evidence="11" id="KW-1185">Reference proteome</keyword>
<feature type="transmembrane region" description="Helical" evidence="5">
    <location>
        <begin position="43"/>
        <end position="61"/>
    </location>
</feature>
<keyword evidence="4 5" id="KW-0472">Membrane</keyword>
<reference evidence="8" key="1">
    <citation type="submission" date="2014-12" db="EMBL/GenBank/DDBJ databases">
        <title>Whole genome sequences of four Staphylococcus schleiferi canine isolates.</title>
        <authorList>
            <person name="Misic A.M."/>
            <person name="Cain C."/>
            <person name="Morris D.O."/>
            <person name="Rankin S."/>
            <person name="Beiting D."/>
        </authorList>
    </citation>
    <scope>NUCLEOTIDE SEQUENCE</scope>
    <source>
        <strain evidence="8">ASB11</strain>
        <strain evidence="9">ASB13</strain>
        <strain evidence="10">ASB9</strain>
    </source>
</reference>
<evidence type="ECO:0000313" key="8">
    <source>
        <dbReference type="EMBL" id="CRF41228.1"/>
    </source>
</evidence>
<evidence type="ECO:0000313" key="13">
    <source>
        <dbReference type="Proteomes" id="UP000045175"/>
    </source>
</evidence>
<keyword evidence="8" id="KW-0560">Oxidoreductase</keyword>
<evidence type="ECO:0000256" key="2">
    <source>
        <dbReference type="ARBA" id="ARBA00022692"/>
    </source>
</evidence>
<dbReference type="EMBL" id="CDML01000034">
    <property type="protein sequence ID" value="CRF41228.1"/>
    <property type="molecule type" value="Genomic_DNA"/>
</dbReference>
<evidence type="ECO:0000256" key="3">
    <source>
        <dbReference type="ARBA" id="ARBA00022989"/>
    </source>
</evidence>
<dbReference type="EC" id="7.1.1.-" evidence="5"/>
<dbReference type="STRING" id="1578720.HAL011_10150"/>
<reference evidence="11" key="2">
    <citation type="submission" date="2014-12" db="EMBL/GenBank/DDBJ databases">
        <authorList>
            <person name="Smet A."/>
        </authorList>
    </citation>
    <scope>NUCLEOTIDE SEQUENCE [LARGE SCALE GENOMIC DNA]</scope>
</reference>
<keyword evidence="3 5" id="KW-1133">Transmembrane helix</keyword>
<feature type="transmembrane region" description="Helical" evidence="5">
    <location>
        <begin position="81"/>
        <end position="98"/>
    </location>
</feature>
<feature type="transmembrane region" description="Helical" evidence="5">
    <location>
        <begin position="415"/>
        <end position="436"/>
    </location>
</feature>
<dbReference type="Proteomes" id="UP000041394">
    <property type="component" value="Unassembled WGS sequence"/>
</dbReference>
<dbReference type="Pfam" id="PF00361">
    <property type="entry name" value="Proton_antipo_M"/>
    <property type="match status" value="1"/>
</dbReference>
<comment type="similarity">
    <text evidence="5">Belongs to the complex I subunit 2 family.</text>
</comment>
<keyword evidence="2 5" id="KW-0812">Transmembrane</keyword>